<keyword evidence="4" id="KW-0641">Proline biosynthesis</keyword>
<dbReference type="InterPro" id="IPR029036">
    <property type="entry name" value="P5CR_dimer"/>
</dbReference>
<dbReference type="Gene3D" id="1.10.3730.10">
    <property type="entry name" value="ProC C-terminal domain-like"/>
    <property type="match status" value="1"/>
</dbReference>
<accession>A0A183FYC8</accession>
<evidence type="ECO:0000313" key="9">
    <source>
        <dbReference type="Proteomes" id="UP000050761"/>
    </source>
</evidence>
<protein>
    <recommendedName>
        <fullName evidence="3">pyrroline-5-carboxylate reductase</fullName>
        <ecNumber evidence="3">1.5.1.2</ecNumber>
    </recommendedName>
</protein>
<dbReference type="SUPFAM" id="SSF51735">
    <property type="entry name" value="NAD(P)-binding Rossmann-fold domains"/>
    <property type="match status" value="1"/>
</dbReference>
<evidence type="ECO:0000313" key="8">
    <source>
        <dbReference type="EMBL" id="VDO96909.1"/>
    </source>
</evidence>
<dbReference type="PROSITE" id="PS00521">
    <property type="entry name" value="P5CR"/>
    <property type="match status" value="1"/>
</dbReference>
<dbReference type="InterPro" id="IPR036291">
    <property type="entry name" value="NAD(P)-bd_dom_sf"/>
</dbReference>
<dbReference type="GO" id="GO:0055129">
    <property type="term" value="P:L-proline biosynthetic process"/>
    <property type="evidence" value="ECO:0007669"/>
    <property type="project" value="UniProtKB-UniPathway"/>
</dbReference>
<reference evidence="10" key="2">
    <citation type="submission" date="2019-09" db="UniProtKB">
        <authorList>
            <consortium name="WormBaseParasite"/>
        </authorList>
    </citation>
    <scope>IDENTIFICATION</scope>
</reference>
<dbReference type="GO" id="GO:0004735">
    <property type="term" value="F:pyrroline-5-carboxylate reductase activity"/>
    <property type="evidence" value="ECO:0007669"/>
    <property type="project" value="UniProtKB-EC"/>
</dbReference>
<name>A0A183FYC8_HELPZ</name>
<dbReference type="AlphaFoldDB" id="A0A183FYC8"/>
<evidence type="ECO:0000256" key="5">
    <source>
        <dbReference type="ARBA" id="ARBA00022857"/>
    </source>
</evidence>
<keyword evidence="4" id="KW-0028">Amino-acid biosynthesis</keyword>
<feature type="domain" description="Pyrroline-5-carboxylate reductase dimerisation" evidence="7">
    <location>
        <begin position="128"/>
        <end position="214"/>
    </location>
</feature>
<dbReference type="WBParaSite" id="HPBE_0001364001-mRNA-1">
    <property type="protein sequence ID" value="HPBE_0001364001-mRNA-1"/>
    <property type="gene ID" value="HPBE_0001364001"/>
</dbReference>
<dbReference type="OrthoDB" id="10263291at2759"/>
<dbReference type="FunFam" id="1.10.3730.10:FF:000001">
    <property type="entry name" value="Pyrroline-5-carboxylate reductase"/>
    <property type="match status" value="1"/>
</dbReference>
<reference evidence="8 9" key="1">
    <citation type="submission" date="2018-11" db="EMBL/GenBank/DDBJ databases">
        <authorList>
            <consortium name="Pathogen Informatics"/>
        </authorList>
    </citation>
    <scope>NUCLEOTIDE SEQUENCE [LARGE SCALE GENOMIC DNA]</scope>
</reference>
<dbReference type="UniPathway" id="UPA00098">
    <property type="reaction ID" value="UER00361"/>
</dbReference>
<dbReference type="HAMAP" id="MF_01925">
    <property type="entry name" value="P5C_reductase"/>
    <property type="match status" value="1"/>
</dbReference>
<evidence type="ECO:0000256" key="1">
    <source>
        <dbReference type="ARBA" id="ARBA00005205"/>
    </source>
</evidence>
<proteinExistence type="inferred from homology"/>
<dbReference type="InterPro" id="IPR008927">
    <property type="entry name" value="6-PGluconate_DH-like_C_sf"/>
</dbReference>
<dbReference type="PANTHER" id="PTHR11645">
    <property type="entry name" value="PYRROLINE-5-CARBOXYLATE REDUCTASE"/>
    <property type="match status" value="1"/>
</dbReference>
<dbReference type="EC" id="1.5.1.2" evidence="3"/>
<dbReference type="Pfam" id="PF14748">
    <property type="entry name" value="P5CR_dimer"/>
    <property type="match status" value="1"/>
</dbReference>
<comment type="similarity">
    <text evidence="2">Belongs to the pyrroline-5-carboxylate reductase family.</text>
</comment>
<accession>A0A3P8A1D3</accession>
<sequence>PFLAGFANSSEIAISCQSKTTEGKWRDQGFEHVFISQTNSGVVVLAVKPQSRYDVYHSLSSSSADLVQCPLLISILAGISIDAILLAFSSACPIVRLMPNVASAIGSGASILCAAPNVRTVIPIFQAYLFIESLADGAVLTGCSRDTAVKLAAQSLLGAAEMILASGEHPGALKDKVCSPGGTTIAGIRELEKSGFRSAVIEAVKAATERADNMS</sequence>
<dbReference type="Proteomes" id="UP000050761">
    <property type="component" value="Unassembled WGS sequence"/>
</dbReference>
<keyword evidence="9" id="KW-1185">Reference proteome</keyword>
<evidence type="ECO:0000259" key="7">
    <source>
        <dbReference type="Pfam" id="PF14748"/>
    </source>
</evidence>
<evidence type="ECO:0000256" key="3">
    <source>
        <dbReference type="ARBA" id="ARBA00012855"/>
    </source>
</evidence>
<keyword evidence="6" id="KW-0560">Oxidoreductase</keyword>
<dbReference type="InterPro" id="IPR053790">
    <property type="entry name" value="P5CR-like_CS"/>
</dbReference>
<dbReference type="EMBL" id="UZAH01028007">
    <property type="protein sequence ID" value="VDO96909.1"/>
    <property type="molecule type" value="Genomic_DNA"/>
</dbReference>
<evidence type="ECO:0000256" key="6">
    <source>
        <dbReference type="ARBA" id="ARBA00023002"/>
    </source>
</evidence>
<dbReference type="InterPro" id="IPR000304">
    <property type="entry name" value="Pyrroline-COOH_reductase"/>
</dbReference>
<comment type="pathway">
    <text evidence="1">Amino-acid biosynthesis; L-proline biosynthesis; L-proline from L-glutamate 5-semialdehyde: step 1/1.</text>
</comment>
<dbReference type="PANTHER" id="PTHR11645:SF64">
    <property type="entry name" value="PYRROLINE-5-CARBOXYLATE REDUCTASE-RELATED"/>
    <property type="match status" value="1"/>
</dbReference>
<organism evidence="9 10">
    <name type="scientific">Heligmosomoides polygyrus</name>
    <name type="common">Parasitic roundworm</name>
    <dbReference type="NCBI Taxonomy" id="6339"/>
    <lineage>
        <taxon>Eukaryota</taxon>
        <taxon>Metazoa</taxon>
        <taxon>Ecdysozoa</taxon>
        <taxon>Nematoda</taxon>
        <taxon>Chromadorea</taxon>
        <taxon>Rhabditida</taxon>
        <taxon>Rhabditina</taxon>
        <taxon>Rhabditomorpha</taxon>
        <taxon>Strongyloidea</taxon>
        <taxon>Heligmosomidae</taxon>
        <taxon>Heligmosomoides</taxon>
    </lineage>
</organism>
<dbReference type="SUPFAM" id="SSF48179">
    <property type="entry name" value="6-phosphogluconate dehydrogenase C-terminal domain-like"/>
    <property type="match status" value="1"/>
</dbReference>
<evidence type="ECO:0000256" key="4">
    <source>
        <dbReference type="ARBA" id="ARBA00022650"/>
    </source>
</evidence>
<evidence type="ECO:0000313" key="10">
    <source>
        <dbReference type="WBParaSite" id="HPBE_0001364001-mRNA-1"/>
    </source>
</evidence>
<keyword evidence="5" id="KW-0521">NADP</keyword>
<evidence type="ECO:0000256" key="2">
    <source>
        <dbReference type="ARBA" id="ARBA00005525"/>
    </source>
</evidence>
<gene>
    <name evidence="8" type="ORF">HPBE_LOCUS13641</name>
</gene>